<sequence length="364" mass="38682">MPVFTFQAIGASHVSITGGTGAGGNSLSGINQGDGSHLSNATLTLTPGGVESIDVFDSDSDFGDSDNSQRLEGTQTFDGVTYPDNIRVEAEYRIDLTDGTNTWTLLALNFNTSSPTFGTVEGLVLIDAGGPPLPFGVPLDVSSVAEGPNFSFSSIGDPCFTGGTQIVTDCGVRAVEMLRAGDQVLTQDNGFQPLIWVGSQAACGLGDNAPVEFAPGTLRNSGPVRVSPRHRMLLRHGYNDVYFGQNEVFAAAHHLLRGDQVRRAPCFQVTWHHLLFDRHQVVVAADFLSESLYPGSESMKVFSARARLEISNALMTRNIKPASYGPTARPVLRRHEAALIASKAFAPAELDCVDPGIAICDAAV</sequence>
<reference evidence="3" key="1">
    <citation type="submission" date="2020-10" db="EMBL/GenBank/DDBJ databases">
        <title>Paenihalocynthiibacter styelae gen. nov., sp. nov., isolated from stalked sea squirt Styela clava.</title>
        <authorList>
            <person name="Kim Y.-O."/>
            <person name="Yoon J.-H."/>
        </authorList>
    </citation>
    <scope>NUCLEOTIDE SEQUENCE</scope>
    <source>
        <strain evidence="3">MYP1-1</strain>
    </source>
</reference>
<feature type="region of interest" description="Disordered" evidence="1">
    <location>
        <begin position="57"/>
        <end position="76"/>
    </location>
</feature>
<evidence type="ECO:0000313" key="3">
    <source>
        <dbReference type="EMBL" id="MBI1494636.1"/>
    </source>
</evidence>
<feature type="domain" description="Hedgehog/Intein (Hint)" evidence="2">
    <location>
        <begin position="158"/>
        <end position="295"/>
    </location>
</feature>
<comment type="caution">
    <text evidence="3">The sequence shown here is derived from an EMBL/GenBank/DDBJ whole genome shotgun (WGS) entry which is preliminary data.</text>
</comment>
<organism evidence="3 4">
    <name type="scientific">Halocynthiibacter styelae</name>
    <dbReference type="NCBI Taxonomy" id="2761955"/>
    <lineage>
        <taxon>Bacteria</taxon>
        <taxon>Pseudomonadati</taxon>
        <taxon>Pseudomonadota</taxon>
        <taxon>Alphaproteobacteria</taxon>
        <taxon>Rhodobacterales</taxon>
        <taxon>Paracoccaceae</taxon>
        <taxon>Halocynthiibacter</taxon>
    </lineage>
</organism>
<evidence type="ECO:0000256" key="1">
    <source>
        <dbReference type="SAM" id="MobiDB-lite"/>
    </source>
</evidence>
<dbReference type="EMBL" id="JADCKQ010000010">
    <property type="protein sequence ID" value="MBI1494636.1"/>
    <property type="molecule type" value="Genomic_DNA"/>
</dbReference>
<dbReference type="Pfam" id="PF13403">
    <property type="entry name" value="Hint_2"/>
    <property type="match status" value="1"/>
</dbReference>
<dbReference type="AlphaFoldDB" id="A0A8J7LQ58"/>
<evidence type="ECO:0000313" key="4">
    <source>
        <dbReference type="Proteomes" id="UP000640583"/>
    </source>
</evidence>
<proteinExistence type="predicted"/>
<dbReference type="Gene3D" id="2.170.16.10">
    <property type="entry name" value="Hedgehog/Intein (Hint) domain"/>
    <property type="match status" value="1"/>
</dbReference>
<dbReference type="InterPro" id="IPR028992">
    <property type="entry name" value="Hedgehog/Intein_dom"/>
</dbReference>
<name>A0A8J7LQ58_9RHOB</name>
<gene>
    <name evidence="3" type="ORF">H1D41_13400</name>
</gene>
<dbReference type="SUPFAM" id="SSF51294">
    <property type="entry name" value="Hedgehog/intein (Hint) domain"/>
    <property type="match status" value="1"/>
</dbReference>
<protein>
    <submittedName>
        <fullName evidence="3">Hint domain-containing protein</fullName>
    </submittedName>
</protein>
<evidence type="ECO:0000259" key="2">
    <source>
        <dbReference type="Pfam" id="PF13403"/>
    </source>
</evidence>
<dbReference type="Proteomes" id="UP000640583">
    <property type="component" value="Unassembled WGS sequence"/>
</dbReference>
<accession>A0A8J7LQ58</accession>
<dbReference type="RefSeq" id="WP_228849383.1">
    <property type="nucleotide sequence ID" value="NZ_JADCKQ010000010.1"/>
</dbReference>
<dbReference type="InterPro" id="IPR036844">
    <property type="entry name" value="Hint_dom_sf"/>
</dbReference>
<keyword evidence="4" id="KW-1185">Reference proteome</keyword>